<dbReference type="RefSeq" id="WP_150453455.1">
    <property type="nucleotide sequence ID" value="NZ_VYKI01000002.1"/>
</dbReference>
<name>A0ABQ6T535_9GAMM</name>
<evidence type="ECO:0000313" key="2">
    <source>
        <dbReference type="Proteomes" id="UP000326367"/>
    </source>
</evidence>
<dbReference type="Gene3D" id="3.30.70.2590">
    <property type="match status" value="1"/>
</dbReference>
<dbReference type="Proteomes" id="UP000326367">
    <property type="component" value="Unassembled WGS sequence"/>
</dbReference>
<dbReference type="EMBL" id="VYKI01000002">
    <property type="protein sequence ID" value="KAA9003885.1"/>
    <property type="molecule type" value="Genomic_DNA"/>
</dbReference>
<dbReference type="InterPro" id="IPR022798">
    <property type="entry name" value="BcsD_bac"/>
</dbReference>
<sequence length="152" mass="16451">MSASELLDHYRVQACSPQWRGFILAMADEFAGALPDADVARLMARMGERFARAHTLPAADTLEALEAAANAVWASISWGTVTLRDGGTEVVIEHLAAPLTALLAHHAGWNTSFLEGVYRVWFRKSGMSPALDLEPGPGSSADVSRYVLRRVS</sequence>
<comment type="caution">
    <text evidence="1">The sequence shown here is derived from an EMBL/GenBank/DDBJ whole genome shotgun (WGS) entry which is preliminary data.</text>
</comment>
<dbReference type="Pfam" id="PF03500">
    <property type="entry name" value="Cellsynth_D"/>
    <property type="match status" value="1"/>
</dbReference>
<reference evidence="1 2" key="1">
    <citation type="journal article" date="2020" name="Antonie Van Leeuwenhoek">
        <title>Stenotrophomonas cyclobalanopsidis sp. nov., isolated from the leaf spot disease of Cyclobalanopsis patelliformis.</title>
        <authorList>
            <person name="Bian D.R."/>
            <person name="Xue H."/>
            <person name="Piao C.G."/>
            <person name="Li Y."/>
        </authorList>
    </citation>
    <scope>NUCLEOTIDE SEQUENCE [LARGE SCALE GENOMIC DNA]</scope>
    <source>
        <strain evidence="1 2">TPQG1-4</strain>
    </source>
</reference>
<proteinExistence type="predicted"/>
<gene>
    <name evidence="1" type="ORF">FJU31_03255</name>
</gene>
<protein>
    <submittedName>
        <fullName evidence="1">Cellulose synthase</fullName>
    </submittedName>
</protein>
<accession>A0ABQ6T535</accession>
<keyword evidence="2" id="KW-1185">Reference proteome</keyword>
<organism evidence="1 2">
    <name type="scientific">Stenotrophomonas cyclobalanopsidis</name>
    <dbReference type="NCBI Taxonomy" id="2771362"/>
    <lineage>
        <taxon>Bacteria</taxon>
        <taxon>Pseudomonadati</taxon>
        <taxon>Pseudomonadota</taxon>
        <taxon>Gammaproteobacteria</taxon>
        <taxon>Lysobacterales</taxon>
        <taxon>Lysobacteraceae</taxon>
        <taxon>Stenotrophomonas</taxon>
    </lineage>
</organism>
<dbReference type="InterPro" id="IPR038470">
    <property type="entry name" value="Cellsynth_D_sf"/>
</dbReference>
<evidence type="ECO:0000313" key="1">
    <source>
        <dbReference type="EMBL" id="KAA9003885.1"/>
    </source>
</evidence>